<proteinExistence type="predicted"/>
<sequence>PAYICLSPSQQFKANIKDTVYIHFKVLAYQEITSLAVTKSTSLNINDSKWRVETRKLSNVLWSLELSRDILQEYDFGNYTVIIRSSVDVSVNQTFELTLK</sequence>
<keyword evidence="2" id="KW-1185">Reference proteome</keyword>
<organism evidence="1 2">
    <name type="scientific">Biomphalaria pfeifferi</name>
    <name type="common">Bloodfluke planorb</name>
    <name type="synonym">Freshwater snail</name>
    <dbReference type="NCBI Taxonomy" id="112525"/>
    <lineage>
        <taxon>Eukaryota</taxon>
        <taxon>Metazoa</taxon>
        <taxon>Spiralia</taxon>
        <taxon>Lophotrochozoa</taxon>
        <taxon>Mollusca</taxon>
        <taxon>Gastropoda</taxon>
        <taxon>Heterobranchia</taxon>
        <taxon>Euthyneura</taxon>
        <taxon>Panpulmonata</taxon>
        <taxon>Hygrophila</taxon>
        <taxon>Lymnaeoidea</taxon>
        <taxon>Planorbidae</taxon>
        <taxon>Biomphalaria</taxon>
    </lineage>
</organism>
<gene>
    <name evidence="1" type="ORF">Bpfe_026269</name>
</gene>
<evidence type="ECO:0000313" key="1">
    <source>
        <dbReference type="EMBL" id="KAK0044358.1"/>
    </source>
</evidence>
<dbReference type="EMBL" id="JASAOG010000200">
    <property type="protein sequence ID" value="KAK0044358.1"/>
    <property type="molecule type" value="Genomic_DNA"/>
</dbReference>
<dbReference type="Proteomes" id="UP001233172">
    <property type="component" value="Unassembled WGS sequence"/>
</dbReference>
<reference evidence="1" key="2">
    <citation type="submission" date="2023-04" db="EMBL/GenBank/DDBJ databases">
        <authorList>
            <person name="Bu L."/>
            <person name="Lu L."/>
            <person name="Laidemitt M.R."/>
            <person name="Zhang S.M."/>
            <person name="Mutuku M."/>
            <person name="Mkoji G."/>
            <person name="Steinauer M."/>
            <person name="Loker E.S."/>
        </authorList>
    </citation>
    <scope>NUCLEOTIDE SEQUENCE</scope>
    <source>
        <strain evidence="1">KasaAsao</strain>
        <tissue evidence="1">Whole Snail</tissue>
    </source>
</reference>
<accession>A0AAD8EYS8</accession>
<comment type="caution">
    <text evidence="1">The sequence shown here is derived from an EMBL/GenBank/DDBJ whole genome shotgun (WGS) entry which is preliminary data.</text>
</comment>
<dbReference type="AlphaFoldDB" id="A0AAD8EYS8"/>
<feature type="non-terminal residue" evidence="1">
    <location>
        <position position="100"/>
    </location>
</feature>
<feature type="non-terminal residue" evidence="1">
    <location>
        <position position="1"/>
    </location>
</feature>
<name>A0AAD8EYS8_BIOPF</name>
<protein>
    <submittedName>
        <fullName evidence="1">Uncharacterized protein</fullName>
    </submittedName>
</protein>
<reference evidence="1" key="1">
    <citation type="journal article" date="2023" name="PLoS Negl. Trop. Dis.">
        <title>A genome sequence for Biomphalaria pfeifferi, the major vector snail for the human-infecting parasite Schistosoma mansoni.</title>
        <authorList>
            <person name="Bu L."/>
            <person name="Lu L."/>
            <person name="Laidemitt M.R."/>
            <person name="Zhang S.M."/>
            <person name="Mutuku M."/>
            <person name="Mkoji G."/>
            <person name="Steinauer M."/>
            <person name="Loker E.S."/>
        </authorList>
    </citation>
    <scope>NUCLEOTIDE SEQUENCE</scope>
    <source>
        <strain evidence="1">KasaAsao</strain>
    </source>
</reference>
<evidence type="ECO:0000313" key="2">
    <source>
        <dbReference type="Proteomes" id="UP001233172"/>
    </source>
</evidence>